<dbReference type="Pfam" id="PF00067">
    <property type="entry name" value="p450"/>
    <property type="match status" value="1"/>
</dbReference>
<dbReference type="EMBL" id="JBHGVX010000004">
    <property type="protein sequence ID" value="KAL1796178.1"/>
    <property type="molecule type" value="Genomic_DNA"/>
</dbReference>
<keyword evidence="5 7" id="KW-0560">Oxidoreductase</keyword>
<comment type="similarity">
    <text evidence="3 7">Belongs to the cytochrome P450 family.</text>
</comment>
<proteinExistence type="inferred from homology"/>
<evidence type="ECO:0000313" key="9">
    <source>
        <dbReference type="Proteomes" id="UP001578633"/>
    </source>
</evidence>
<evidence type="ECO:0000256" key="7">
    <source>
        <dbReference type="RuleBase" id="RU000461"/>
    </source>
</evidence>
<comment type="caution">
    <text evidence="8">The sequence shown here is derived from an EMBL/GenBank/DDBJ whole genome shotgun (WGS) entry which is preliminary data.</text>
</comment>
<protein>
    <recommendedName>
        <fullName evidence="10">Cytochrome P450 monooxygenase</fullName>
    </recommendedName>
</protein>
<dbReference type="InterPro" id="IPR001128">
    <property type="entry name" value="Cyt_P450"/>
</dbReference>
<accession>A0ABR3UI70</accession>
<dbReference type="InterPro" id="IPR017972">
    <property type="entry name" value="Cyt_P450_CS"/>
</dbReference>
<dbReference type="PANTHER" id="PTHR46206">
    <property type="entry name" value="CYTOCHROME P450"/>
    <property type="match status" value="1"/>
</dbReference>
<dbReference type="GeneID" id="96085040"/>
<evidence type="ECO:0000256" key="6">
    <source>
        <dbReference type="ARBA" id="ARBA00023004"/>
    </source>
</evidence>
<dbReference type="InterPro" id="IPR002403">
    <property type="entry name" value="Cyt_P450_E_grp-IV"/>
</dbReference>
<evidence type="ECO:0000313" key="8">
    <source>
        <dbReference type="EMBL" id="KAL1796178.1"/>
    </source>
</evidence>
<dbReference type="Proteomes" id="UP001578633">
    <property type="component" value="Chromosome 4"/>
</dbReference>
<dbReference type="CDD" id="cd11041">
    <property type="entry name" value="CYP503A1-like"/>
    <property type="match status" value="1"/>
</dbReference>
<evidence type="ECO:0008006" key="10">
    <source>
        <dbReference type="Google" id="ProtNLM"/>
    </source>
</evidence>
<keyword evidence="6 7" id="KW-0408">Iron</keyword>
<organism evidence="8 9">
    <name type="scientific">Alternaria dauci</name>
    <dbReference type="NCBI Taxonomy" id="48095"/>
    <lineage>
        <taxon>Eukaryota</taxon>
        <taxon>Fungi</taxon>
        <taxon>Dikarya</taxon>
        <taxon>Ascomycota</taxon>
        <taxon>Pezizomycotina</taxon>
        <taxon>Dothideomycetes</taxon>
        <taxon>Pleosporomycetidae</taxon>
        <taxon>Pleosporales</taxon>
        <taxon>Pleosporineae</taxon>
        <taxon>Pleosporaceae</taxon>
        <taxon>Alternaria</taxon>
        <taxon>Alternaria sect. Porri</taxon>
    </lineage>
</organism>
<dbReference type="PROSITE" id="PS00086">
    <property type="entry name" value="CYTOCHROME_P450"/>
    <property type="match status" value="1"/>
</dbReference>
<keyword evidence="4 7" id="KW-0479">Metal-binding</keyword>
<dbReference type="RefSeq" id="XP_069306762.1">
    <property type="nucleotide sequence ID" value="XM_069451172.1"/>
</dbReference>
<keyword evidence="7" id="KW-0503">Monooxygenase</keyword>
<evidence type="ECO:0000256" key="3">
    <source>
        <dbReference type="ARBA" id="ARBA00010617"/>
    </source>
</evidence>
<evidence type="ECO:0000256" key="4">
    <source>
        <dbReference type="ARBA" id="ARBA00022723"/>
    </source>
</evidence>
<dbReference type="PRINTS" id="PR00465">
    <property type="entry name" value="EP450IV"/>
</dbReference>
<comment type="pathway">
    <text evidence="2">Mycotoxin biosynthesis.</text>
</comment>
<gene>
    <name evidence="8" type="ORF">ACET3X_004718</name>
</gene>
<evidence type="ECO:0000256" key="2">
    <source>
        <dbReference type="ARBA" id="ARBA00004685"/>
    </source>
</evidence>
<keyword evidence="7" id="KW-0349">Heme</keyword>
<reference evidence="8 9" key="1">
    <citation type="submission" date="2024-09" db="EMBL/GenBank/DDBJ databases">
        <title>T2T genomes of carrot and Alternaria dauci and their utility for understanding host-pathogen interaction during carrot leaf blight disease.</title>
        <authorList>
            <person name="Liu W."/>
            <person name="Xu S."/>
            <person name="Ou C."/>
            <person name="Liu X."/>
            <person name="Zhuang F."/>
            <person name="Deng X.W."/>
        </authorList>
    </citation>
    <scope>NUCLEOTIDE SEQUENCE [LARGE SCALE GENOMIC DNA]</scope>
    <source>
        <strain evidence="8 9">A2016</strain>
    </source>
</reference>
<evidence type="ECO:0000256" key="1">
    <source>
        <dbReference type="ARBA" id="ARBA00001971"/>
    </source>
</evidence>
<keyword evidence="9" id="KW-1185">Reference proteome</keyword>
<evidence type="ECO:0000256" key="5">
    <source>
        <dbReference type="ARBA" id="ARBA00023002"/>
    </source>
</evidence>
<dbReference type="Gene3D" id="1.10.630.10">
    <property type="entry name" value="Cytochrome P450"/>
    <property type="match status" value="1"/>
</dbReference>
<dbReference type="PANTHER" id="PTHR46206:SF7">
    <property type="entry name" value="P450, PUTATIVE (EUROFUNG)-RELATED"/>
    <property type="match status" value="1"/>
</dbReference>
<dbReference type="InterPro" id="IPR036396">
    <property type="entry name" value="Cyt_P450_sf"/>
</dbReference>
<comment type="cofactor">
    <cofactor evidence="1">
        <name>heme</name>
        <dbReference type="ChEBI" id="CHEBI:30413"/>
    </cofactor>
</comment>
<name>A0ABR3UI70_9PLEO</name>
<dbReference type="SUPFAM" id="SSF48264">
    <property type="entry name" value="Cytochrome P450"/>
    <property type="match status" value="1"/>
</dbReference>
<sequence length="287" mass="32737">MKQWPAWLRPITCHYTPEYRALMQARKEGIEILKKHTATASQKNGERKEKEDYIVTWISNKRPQWTENFAAQADLQLELSVAAIHTTTMAMTHLLYDLAANPKYISILRAEIKEALAASNNQYNKDCIVRMSKVDSFMMESQRLHPPGLTTFQRYVLEDVILADGTRLPKGATMAIDSSARNFDPAIWENPDQFDGLRFFKLRKQSQNKANHQFVASNPDNLVWGQGRHACPGRFFAANEIKTIFAMFILDFDVSFPEGATRPDDVVNGNFITPSNTAEILIRRAQV</sequence>